<dbReference type="EMBL" id="QRYW01000006">
    <property type="protein sequence ID" value="RGV29266.1"/>
    <property type="molecule type" value="Genomic_DNA"/>
</dbReference>
<dbReference type="GO" id="GO:0004519">
    <property type="term" value="F:endonuclease activity"/>
    <property type="evidence" value="ECO:0007669"/>
    <property type="project" value="InterPro"/>
</dbReference>
<evidence type="ECO:0000313" key="2">
    <source>
        <dbReference type="EMBL" id="RGV29266.1"/>
    </source>
</evidence>
<dbReference type="SMART" id="SM00507">
    <property type="entry name" value="HNHc"/>
    <property type="match status" value="1"/>
</dbReference>
<proteinExistence type="predicted"/>
<dbReference type="Pfam" id="PF01844">
    <property type="entry name" value="HNH"/>
    <property type="match status" value="1"/>
</dbReference>
<gene>
    <name evidence="2" type="ORF">DWW24_04080</name>
</gene>
<evidence type="ECO:0000259" key="1">
    <source>
        <dbReference type="SMART" id="SM00507"/>
    </source>
</evidence>
<dbReference type="InterPro" id="IPR003615">
    <property type="entry name" value="HNH_nuc"/>
</dbReference>
<dbReference type="InterPro" id="IPR002711">
    <property type="entry name" value="HNH"/>
</dbReference>
<evidence type="ECO:0000313" key="3">
    <source>
        <dbReference type="Proteomes" id="UP000283426"/>
    </source>
</evidence>
<organism evidence="2 3">
    <name type="scientific">Odoribacter splanchnicus</name>
    <dbReference type="NCBI Taxonomy" id="28118"/>
    <lineage>
        <taxon>Bacteria</taxon>
        <taxon>Pseudomonadati</taxon>
        <taxon>Bacteroidota</taxon>
        <taxon>Bacteroidia</taxon>
        <taxon>Bacteroidales</taxon>
        <taxon>Odoribacteraceae</taxon>
        <taxon>Odoribacter</taxon>
    </lineage>
</organism>
<name>A0A412WPV9_9BACT</name>
<protein>
    <recommendedName>
        <fullName evidence="1">HNH nuclease domain-containing protein</fullName>
    </recommendedName>
</protein>
<reference evidence="2 3" key="1">
    <citation type="submission" date="2018-08" db="EMBL/GenBank/DDBJ databases">
        <title>A genome reference for cultivated species of the human gut microbiota.</title>
        <authorList>
            <person name="Zou Y."/>
            <person name="Xue W."/>
            <person name="Luo G."/>
        </authorList>
    </citation>
    <scope>NUCLEOTIDE SEQUENCE [LARGE SCALE GENOMIC DNA]</scope>
    <source>
        <strain evidence="2 3">AF14-6AC</strain>
    </source>
</reference>
<accession>A0A412WPV9</accession>
<comment type="caution">
    <text evidence="2">The sequence shown here is derived from an EMBL/GenBank/DDBJ whole genome shotgun (WGS) entry which is preliminary data.</text>
</comment>
<dbReference type="GO" id="GO:0003676">
    <property type="term" value="F:nucleic acid binding"/>
    <property type="evidence" value="ECO:0007669"/>
    <property type="project" value="InterPro"/>
</dbReference>
<dbReference type="AlphaFoldDB" id="A0A412WPV9"/>
<dbReference type="GO" id="GO:0008270">
    <property type="term" value="F:zinc ion binding"/>
    <property type="evidence" value="ECO:0007669"/>
    <property type="project" value="InterPro"/>
</dbReference>
<dbReference type="CDD" id="cd00085">
    <property type="entry name" value="HNHc"/>
    <property type="match status" value="1"/>
</dbReference>
<sequence length="127" mass="15048">MMPSKNILEEKTCPVCGKPFKRRRFGNRLEDYSRFQNRIYCSKSCSAHRRIDDMNKNRTAYHNLARKHREGYCAICGSTEHLQVHHLDRNIKNNLPSNLETLCQSCHMKLHWRLRRLSKNVNGQHLG</sequence>
<dbReference type="Proteomes" id="UP000283426">
    <property type="component" value="Unassembled WGS sequence"/>
</dbReference>
<feature type="domain" description="HNH nuclease" evidence="1">
    <location>
        <begin position="61"/>
        <end position="108"/>
    </location>
</feature>